<gene>
    <name evidence="1" type="ORF">FKW44_022162</name>
</gene>
<accession>A0A7T8GSF6</accession>
<dbReference type="OrthoDB" id="6374728at2759"/>
<sequence>EECFEALQAISYKINNNDADMRSHVILSMIKVAAAEADIPDLPASKSSGLSSSLDFRINLSILCVLFLLQRFLLHSWPPIS</sequence>
<dbReference type="Proteomes" id="UP000595437">
    <property type="component" value="Chromosome 16"/>
</dbReference>
<keyword evidence="2" id="KW-1185">Reference proteome</keyword>
<organism evidence="1 2">
    <name type="scientific">Caligus rogercresseyi</name>
    <name type="common">Sea louse</name>
    <dbReference type="NCBI Taxonomy" id="217165"/>
    <lineage>
        <taxon>Eukaryota</taxon>
        <taxon>Metazoa</taxon>
        <taxon>Ecdysozoa</taxon>
        <taxon>Arthropoda</taxon>
        <taxon>Crustacea</taxon>
        <taxon>Multicrustacea</taxon>
        <taxon>Hexanauplia</taxon>
        <taxon>Copepoda</taxon>
        <taxon>Siphonostomatoida</taxon>
        <taxon>Caligidae</taxon>
        <taxon>Caligus</taxon>
    </lineage>
</organism>
<dbReference type="AlphaFoldDB" id="A0A7T8GSF6"/>
<name>A0A7T8GSF6_CALRO</name>
<proteinExistence type="predicted"/>
<feature type="non-terminal residue" evidence="1">
    <location>
        <position position="1"/>
    </location>
</feature>
<dbReference type="EMBL" id="CP045905">
    <property type="protein sequence ID" value="QQP36920.1"/>
    <property type="molecule type" value="Genomic_DNA"/>
</dbReference>
<evidence type="ECO:0000313" key="1">
    <source>
        <dbReference type="EMBL" id="QQP36920.1"/>
    </source>
</evidence>
<protein>
    <submittedName>
        <fullName evidence="1">Uncharacterized protein</fullName>
    </submittedName>
</protein>
<reference evidence="2" key="1">
    <citation type="submission" date="2021-01" db="EMBL/GenBank/DDBJ databases">
        <title>Caligus Genome Assembly.</title>
        <authorList>
            <person name="Gallardo-Escarate C."/>
        </authorList>
    </citation>
    <scope>NUCLEOTIDE SEQUENCE [LARGE SCALE GENOMIC DNA]</scope>
</reference>
<evidence type="ECO:0000313" key="2">
    <source>
        <dbReference type="Proteomes" id="UP000595437"/>
    </source>
</evidence>